<keyword evidence="1" id="KW-0812">Transmembrane</keyword>
<dbReference type="InterPro" id="IPR029063">
    <property type="entry name" value="SAM-dependent_MTases_sf"/>
</dbReference>
<keyword evidence="3" id="KW-1185">Reference proteome</keyword>
<feature type="transmembrane region" description="Helical" evidence="1">
    <location>
        <begin position="191"/>
        <end position="207"/>
    </location>
</feature>
<proteinExistence type="predicted"/>
<reference evidence="3" key="1">
    <citation type="journal article" date="2019" name="Int. J. Syst. Evol. Microbiol.">
        <title>The Global Catalogue of Microorganisms (GCM) 10K type strain sequencing project: providing services to taxonomists for standard genome sequencing and annotation.</title>
        <authorList>
            <consortium name="The Broad Institute Genomics Platform"/>
            <consortium name="The Broad Institute Genome Sequencing Center for Infectious Disease"/>
            <person name="Wu L."/>
            <person name="Ma J."/>
        </authorList>
    </citation>
    <scope>NUCLEOTIDE SEQUENCE [LARGE SCALE GENOMIC DNA]</scope>
    <source>
        <strain evidence="3">JCM 19212</strain>
    </source>
</reference>
<dbReference type="Gene3D" id="3.40.50.150">
    <property type="entry name" value="Vaccinia Virus protein VP39"/>
    <property type="match status" value="1"/>
</dbReference>
<dbReference type="CDD" id="cd02440">
    <property type="entry name" value="AdoMet_MTases"/>
    <property type="match status" value="1"/>
</dbReference>
<dbReference type="RefSeq" id="WP_158983033.1">
    <property type="nucleotide sequence ID" value="NZ_BAABKY010000001.1"/>
</dbReference>
<feature type="transmembrane region" description="Helical" evidence="1">
    <location>
        <begin position="603"/>
        <end position="625"/>
    </location>
</feature>
<keyword evidence="1" id="KW-0472">Membrane</keyword>
<organism evidence="2 3">
    <name type="scientific">Lysobacter panacisoli</name>
    <dbReference type="NCBI Taxonomy" id="1255263"/>
    <lineage>
        <taxon>Bacteria</taxon>
        <taxon>Pseudomonadati</taxon>
        <taxon>Pseudomonadota</taxon>
        <taxon>Gammaproteobacteria</taxon>
        <taxon>Lysobacterales</taxon>
        <taxon>Lysobacteraceae</taxon>
        <taxon>Lysobacter</taxon>
    </lineage>
</organism>
<feature type="transmembrane region" description="Helical" evidence="1">
    <location>
        <begin position="26"/>
        <end position="50"/>
    </location>
</feature>
<feature type="transmembrane region" description="Helical" evidence="1">
    <location>
        <begin position="56"/>
        <end position="79"/>
    </location>
</feature>
<sequence length="848" mass="91765">MAATTPAAVHATAANVERDAVRPLRLALAIALVSAGALAYQLLLMRWLAIAHWHPFAVMIISLALLGHGASGTWLSLWLRRHGSATLAANFERIFVACALMFAASAILAPIAARVIPFNGLELVWNPRQLMWLSALYLLLSVPFFFAAACFGLAFARHGGRIPMLYGADLAGAGVGALAALAMAWLPVQRGLLLAAACGVLAVLPLATRASARWSGVLALVSVLALWPTQLMAPRTNEFKDLSKTLLLPQARVIAEQSGPYGWLAVVASPRVPLRHAPGLSLSYTDEPPEQLAVYTDGDAPTVIAREDGSAQWRWLEASTSALPYRLRVPDSVLVLGAGGGVEVLQALSLGARRVDAVELSSQRMQWVRDTYARYAGDLFRDRRVRVIVAEPRAFVRASPQRYDLIVLAGGESFASGGAGVQSASEQYALTVEAMREYLSRLTPDGAIVATRWSKQPPRDELKLFATAVRALREDGVLDPARQLAAIRNWDASTWLIARAPLTPHAVTSLQRFSDAQGFDVVQAPGARAAHERFHQLDPPYLFDGVRALLSPESRRYLRDYRFDIAPTTDDRPYFGHFFRWRSLPELLRLRAQGSAVLLDSGYLLLVAALLQAVPLALLLVLMPLRALPRADEAGAIPGTRLRAGLYFLALGLAFLLIEIAMLSRLTWVTGHPLLAANVGLAATLLFAGLGSLQAQRWLTRDGGGDARIARRIVWSTRLIVFGLLWQFVVFTLVYTYASAWPVGLRVLLGLCGLAPLAFAMGMPFPLGLARLARSAPAFVPWAWGLNGCASVIAAILALLLAIAIGLRATLLLALALYLFAAWVWPAQYRSTGSTSSDQRTRRASGAA</sequence>
<dbReference type="Proteomes" id="UP001501083">
    <property type="component" value="Unassembled WGS sequence"/>
</dbReference>
<feature type="transmembrane region" description="Helical" evidence="1">
    <location>
        <begin position="674"/>
        <end position="693"/>
    </location>
</feature>
<feature type="transmembrane region" description="Helical" evidence="1">
    <location>
        <begin position="214"/>
        <end position="233"/>
    </location>
</feature>
<feature type="transmembrane region" description="Helical" evidence="1">
    <location>
        <begin position="809"/>
        <end position="827"/>
    </location>
</feature>
<comment type="caution">
    <text evidence="2">The sequence shown here is derived from an EMBL/GenBank/DDBJ whole genome shotgun (WGS) entry which is preliminary data.</text>
</comment>
<feature type="transmembrane region" description="Helical" evidence="1">
    <location>
        <begin position="782"/>
        <end position="803"/>
    </location>
</feature>
<name>A0ABP9L303_9GAMM</name>
<gene>
    <name evidence="2" type="ORF">GCM10025759_04230</name>
</gene>
<evidence type="ECO:0000313" key="3">
    <source>
        <dbReference type="Proteomes" id="UP001501083"/>
    </source>
</evidence>
<evidence type="ECO:0000313" key="2">
    <source>
        <dbReference type="EMBL" id="GAA5068434.1"/>
    </source>
</evidence>
<feature type="transmembrane region" description="Helical" evidence="1">
    <location>
        <begin position="132"/>
        <end position="156"/>
    </location>
</feature>
<feature type="transmembrane region" description="Helical" evidence="1">
    <location>
        <begin position="163"/>
        <end position="185"/>
    </location>
</feature>
<protein>
    <recommendedName>
        <fullName evidence="4">SAM-dependent methyltransferase</fullName>
    </recommendedName>
</protein>
<evidence type="ECO:0008006" key="4">
    <source>
        <dbReference type="Google" id="ProtNLM"/>
    </source>
</evidence>
<dbReference type="EMBL" id="BAABKY010000001">
    <property type="protein sequence ID" value="GAA5068434.1"/>
    <property type="molecule type" value="Genomic_DNA"/>
</dbReference>
<keyword evidence="1" id="KW-1133">Transmembrane helix</keyword>
<evidence type="ECO:0000256" key="1">
    <source>
        <dbReference type="SAM" id="Phobius"/>
    </source>
</evidence>
<feature type="transmembrane region" description="Helical" evidence="1">
    <location>
        <begin position="91"/>
        <end position="112"/>
    </location>
</feature>
<feature type="transmembrane region" description="Helical" evidence="1">
    <location>
        <begin position="713"/>
        <end position="735"/>
    </location>
</feature>
<feature type="transmembrane region" description="Helical" evidence="1">
    <location>
        <begin position="747"/>
        <end position="770"/>
    </location>
</feature>
<dbReference type="SUPFAM" id="SSF53335">
    <property type="entry name" value="S-adenosyl-L-methionine-dependent methyltransferases"/>
    <property type="match status" value="1"/>
</dbReference>
<accession>A0ABP9L303</accession>
<feature type="transmembrane region" description="Helical" evidence="1">
    <location>
        <begin position="646"/>
        <end position="668"/>
    </location>
</feature>